<evidence type="ECO:0000313" key="4">
    <source>
        <dbReference type="Proteomes" id="UP000663722"/>
    </source>
</evidence>
<sequence length="90" mass="10258">MQDVQLTKFSGKGRAIMEFVLFSVIMILIFGGLIFLQYKYLKDIPPNAELILQAWQMTDKKNADQKQSSEAVPVRLENSGSARSDLLFFK</sequence>
<evidence type="ECO:0000256" key="1">
    <source>
        <dbReference type="SAM" id="MobiDB-lite"/>
    </source>
</evidence>
<protein>
    <submittedName>
        <fullName evidence="3">Uncharacterized protein</fullName>
    </submittedName>
</protein>
<feature type="region of interest" description="Disordered" evidence="1">
    <location>
        <begin position="63"/>
        <end position="90"/>
    </location>
</feature>
<organism evidence="3 4">
    <name type="scientific">Desulfonema magnum</name>
    <dbReference type="NCBI Taxonomy" id="45655"/>
    <lineage>
        <taxon>Bacteria</taxon>
        <taxon>Pseudomonadati</taxon>
        <taxon>Thermodesulfobacteriota</taxon>
        <taxon>Desulfobacteria</taxon>
        <taxon>Desulfobacterales</taxon>
        <taxon>Desulfococcaceae</taxon>
        <taxon>Desulfonema</taxon>
    </lineage>
</organism>
<keyword evidence="2" id="KW-0812">Transmembrane</keyword>
<evidence type="ECO:0000313" key="3">
    <source>
        <dbReference type="EMBL" id="QTA88090.1"/>
    </source>
</evidence>
<dbReference type="AlphaFoldDB" id="A0A975BND0"/>
<dbReference type="EMBL" id="CP061800">
    <property type="protein sequence ID" value="QTA88090.1"/>
    <property type="molecule type" value="Genomic_DNA"/>
</dbReference>
<reference evidence="3" key="1">
    <citation type="journal article" date="2021" name="Microb. Physiol.">
        <title>Proteogenomic Insights into the Physiology of Marine, Sulfate-Reducing, Filamentous Desulfonema limicola and Desulfonema magnum.</title>
        <authorList>
            <person name="Schnaars V."/>
            <person name="Wohlbrand L."/>
            <person name="Scheve S."/>
            <person name="Hinrichs C."/>
            <person name="Reinhardt R."/>
            <person name="Rabus R."/>
        </authorList>
    </citation>
    <scope>NUCLEOTIDE SEQUENCE</scope>
    <source>
        <strain evidence="3">4be13</strain>
    </source>
</reference>
<keyword evidence="2" id="KW-0472">Membrane</keyword>
<dbReference type="Proteomes" id="UP000663722">
    <property type="component" value="Chromosome"/>
</dbReference>
<proteinExistence type="predicted"/>
<feature type="transmembrane region" description="Helical" evidence="2">
    <location>
        <begin position="15"/>
        <end position="36"/>
    </location>
</feature>
<gene>
    <name evidence="3" type="ORF">dnm_041310</name>
</gene>
<accession>A0A975BND0</accession>
<name>A0A975BND0_9BACT</name>
<evidence type="ECO:0000256" key="2">
    <source>
        <dbReference type="SAM" id="Phobius"/>
    </source>
</evidence>
<keyword evidence="4" id="KW-1185">Reference proteome</keyword>
<dbReference type="KEGG" id="dmm:dnm_041310"/>
<keyword evidence="2" id="KW-1133">Transmembrane helix</keyword>